<sequence>MFSIIVPSYNRKEEIPALLESLTKQTAYNFDVVIVDDCSKEPVKVTQSYPFPVKVIRNETNQGAAESRNIGVRNADNEWLLFLDDDDRFANDKCQKLADVIAEHADVNFVYHPAKCKMVNEGFTYVTTPIEPQEISVDRILLANKIGGMPMIGVKKDLFLKIGGLSTALRSLEDYDFLLKLVLEPTFKPYKVAEPLTYCTFHTKRSSVSTDTTNTQKAIDYIRENYVKTVEQEKNFAINAQYMLAYPHIMNLSRKAAFYYFEIFKLTKSIKQLIIALVVLITPKLAINVKRFIS</sequence>
<dbReference type="PANTHER" id="PTHR22916:SF3">
    <property type="entry name" value="UDP-GLCNAC:BETAGAL BETA-1,3-N-ACETYLGLUCOSAMINYLTRANSFERASE-LIKE PROTEIN 1"/>
    <property type="match status" value="1"/>
</dbReference>
<feature type="domain" description="Glycosyltransferase 2-like" evidence="1">
    <location>
        <begin position="3"/>
        <end position="136"/>
    </location>
</feature>
<keyword evidence="2" id="KW-0328">Glycosyltransferase</keyword>
<dbReference type="SUPFAM" id="SSF53448">
    <property type="entry name" value="Nucleotide-diphospho-sugar transferases"/>
    <property type="match status" value="1"/>
</dbReference>
<dbReference type="Proteomes" id="UP000253728">
    <property type="component" value="Unassembled WGS sequence"/>
</dbReference>
<gene>
    <name evidence="2" type="ORF">NCTC5908_00098</name>
</gene>
<dbReference type="InterPro" id="IPR029044">
    <property type="entry name" value="Nucleotide-diphossugar_trans"/>
</dbReference>
<accession>A0A336NBL6</accession>
<evidence type="ECO:0000313" key="2">
    <source>
        <dbReference type="EMBL" id="SSY92814.1"/>
    </source>
</evidence>
<evidence type="ECO:0000313" key="3">
    <source>
        <dbReference type="Proteomes" id="UP000253728"/>
    </source>
</evidence>
<dbReference type="EMBL" id="UFSP01000001">
    <property type="protein sequence ID" value="SSY92814.1"/>
    <property type="molecule type" value="Genomic_DNA"/>
</dbReference>
<dbReference type="CDD" id="cd00761">
    <property type="entry name" value="Glyco_tranf_GTA_type"/>
    <property type="match status" value="1"/>
</dbReference>
<dbReference type="RefSeq" id="WP_005704080.1">
    <property type="nucleotide sequence ID" value="NZ_MAQF01000012.1"/>
</dbReference>
<evidence type="ECO:0000259" key="1">
    <source>
        <dbReference type="Pfam" id="PF00535"/>
    </source>
</evidence>
<dbReference type="Gene3D" id="3.90.550.10">
    <property type="entry name" value="Spore Coat Polysaccharide Biosynthesis Protein SpsA, Chain A"/>
    <property type="match status" value="1"/>
</dbReference>
<dbReference type="InterPro" id="IPR001173">
    <property type="entry name" value="Glyco_trans_2-like"/>
</dbReference>
<dbReference type="PANTHER" id="PTHR22916">
    <property type="entry name" value="GLYCOSYLTRANSFERASE"/>
    <property type="match status" value="1"/>
</dbReference>
<dbReference type="STRING" id="732.ADJ80_09315"/>
<dbReference type="Pfam" id="PF00535">
    <property type="entry name" value="Glycos_transf_2"/>
    <property type="match status" value="1"/>
</dbReference>
<proteinExistence type="predicted"/>
<dbReference type="EC" id="2.4.1.-" evidence="2"/>
<keyword evidence="2" id="KW-0808">Transferase</keyword>
<dbReference type="AlphaFoldDB" id="A0A336NBL6"/>
<organism evidence="2 3">
    <name type="scientific">Aggregatibacter aphrophilus</name>
    <name type="common">Haemophilus aphrophilus</name>
    <dbReference type="NCBI Taxonomy" id="732"/>
    <lineage>
        <taxon>Bacteria</taxon>
        <taxon>Pseudomonadati</taxon>
        <taxon>Pseudomonadota</taxon>
        <taxon>Gammaproteobacteria</taxon>
        <taxon>Pasteurellales</taxon>
        <taxon>Pasteurellaceae</taxon>
        <taxon>Aggregatibacter</taxon>
    </lineage>
</organism>
<name>A0A336NBL6_AGGAP</name>
<dbReference type="GeneID" id="49636224"/>
<dbReference type="GO" id="GO:0016758">
    <property type="term" value="F:hexosyltransferase activity"/>
    <property type="evidence" value="ECO:0007669"/>
    <property type="project" value="UniProtKB-ARBA"/>
</dbReference>
<protein>
    <submittedName>
        <fullName evidence="2">PGL/p-HBAD biosynthesis glycosyltransferase Rv2957/MT3031</fullName>
        <ecNumber evidence="2">2.4.1.-</ecNumber>
    </submittedName>
</protein>
<reference evidence="2 3" key="1">
    <citation type="submission" date="2018-06" db="EMBL/GenBank/DDBJ databases">
        <authorList>
            <consortium name="Pathogen Informatics"/>
            <person name="Doyle S."/>
        </authorList>
    </citation>
    <scope>NUCLEOTIDE SEQUENCE [LARGE SCALE GENOMIC DNA]</scope>
    <source>
        <strain evidence="2 3">NCTC5908</strain>
    </source>
</reference>